<feature type="domain" description="GmrSD restriction endonucleases N-terminal" evidence="1">
    <location>
        <begin position="183"/>
        <end position="371"/>
    </location>
</feature>
<dbReference type="PANTHER" id="PTHR39639">
    <property type="entry name" value="CHROMOSOME 16, WHOLE GENOME SHOTGUN SEQUENCE"/>
    <property type="match status" value="1"/>
</dbReference>
<organism evidence="2">
    <name type="scientific">Cupriavidus taiwanensis</name>
    <dbReference type="NCBI Taxonomy" id="164546"/>
    <lineage>
        <taxon>Bacteria</taxon>
        <taxon>Pseudomonadati</taxon>
        <taxon>Pseudomonadota</taxon>
        <taxon>Betaproteobacteria</taxon>
        <taxon>Burkholderiales</taxon>
        <taxon>Burkholderiaceae</taxon>
        <taxon>Cupriavidus</taxon>
    </lineage>
</organism>
<evidence type="ECO:0000313" key="2">
    <source>
        <dbReference type="EMBL" id="SOY39719.1"/>
    </source>
</evidence>
<dbReference type="Proteomes" id="UP000256297">
    <property type="component" value="Chromosome CBM2589_b"/>
</dbReference>
<dbReference type="EMBL" id="OFSP01000001">
    <property type="protein sequence ID" value="SOY39719.1"/>
    <property type="molecule type" value="Genomic_DNA"/>
</dbReference>
<proteinExistence type="predicted"/>
<sequence>MADLEPIDELELGGIAQYLADLSQDGPLPLDVDQQRPIPFQAESISFVDNDWLFRVLAVQLWLCLDRPIGLDTPPQQAALDLMDQICPGPVESCLTINGDIVALTELGVQHLDTRLSRASAHREAFLEALDDGQALRQATDEWRQLWEESSALARQPAAIKAEVKTLTIRNFSDFAKDDDLELNPSYQRDSVWSISDSQLLIDSILRGIPIPSIILNQLEEDRKLQIVDGKQRLTAILRFIGQHPTAREYVRNLGAEAEFDKDTKKFLRKHHLKSREIAEHYLPFRVMRYDANDPLHKLSGKYYSEIKDVEIPVGQNKIQVREIFDKAHSKYSIPVILYENTRLQDIHHVFSIYNKQGKKLNAEELRNATYHHVGLTKLLLVLSGDRPFSEELAPYLPDDLRSTVGDIGEALKDRGFGTMRFKRTKVLSWVCALLLHSPNSRDGNYAAPSTASHIDALLEAISDKPGQHPLSQKNALITLARDIETAVTTHAEVEDAWSPRFRSKKGVASGWEELPLVGSLLSTLILAATGEIQRLSEAIPAVRAVTEANPGPKKTQNKTQWSYIGQVTTSILQTLGIDLDTATTILTKRYGYSCLPVLSAMAAMAEA</sequence>
<protein>
    <recommendedName>
        <fullName evidence="1">GmrSD restriction endonucleases N-terminal domain-containing protein</fullName>
    </recommendedName>
</protein>
<dbReference type="Pfam" id="PF03235">
    <property type="entry name" value="GmrSD_N"/>
    <property type="match status" value="1"/>
</dbReference>
<comment type="caution">
    <text evidence="2">The sequence shown here is derived from an EMBL/GenBank/DDBJ whole genome shotgun (WGS) entry which is preliminary data.</text>
</comment>
<evidence type="ECO:0000259" key="1">
    <source>
        <dbReference type="Pfam" id="PF03235"/>
    </source>
</evidence>
<gene>
    <name evidence="2" type="ORF">CBM2589_B10037</name>
</gene>
<name>A0A375B7V5_9BURK</name>
<dbReference type="AlphaFoldDB" id="A0A375B7V5"/>
<accession>A0A375B7V5</accession>
<dbReference type="RefSeq" id="WP_116335759.1">
    <property type="nucleotide sequence ID" value="NZ_LT976856.1"/>
</dbReference>
<reference evidence="2" key="1">
    <citation type="submission" date="2018-01" db="EMBL/GenBank/DDBJ databases">
        <authorList>
            <person name="Clerissi C."/>
        </authorList>
    </citation>
    <scope>NUCLEOTIDE SEQUENCE</scope>
    <source>
        <strain evidence="2">Cupriavidus taiwanensis STM 3521</strain>
    </source>
</reference>
<dbReference type="InterPro" id="IPR004919">
    <property type="entry name" value="GmrSD_N"/>
</dbReference>
<dbReference type="PANTHER" id="PTHR39639:SF1">
    <property type="entry name" value="DUF262 DOMAIN-CONTAINING PROTEIN"/>
    <property type="match status" value="1"/>
</dbReference>